<proteinExistence type="predicted"/>
<dbReference type="SUPFAM" id="SSF52317">
    <property type="entry name" value="Class I glutamine amidotransferase-like"/>
    <property type="match status" value="1"/>
</dbReference>
<dbReference type="CDD" id="cd01743">
    <property type="entry name" value="GATase1_Anthranilate_Synthase"/>
    <property type="match status" value="1"/>
</dbReference>
<protein>
    <submittedName>
        <fullName evidence="3">Aminodeoxychorismate/anthranilate synthase component II</fullName>
    </submittedName>
</protein>
<feature type="domain" description="Glutamine amidotransferase" evidence="2">
    <location>
        <begin position="3"/>
        <end position="184"/>
    </location>
</feature>
<evidence type="ECO:0000313" key="4">
    <source>
        <dbReference type="Proteomes" id="UP000823935"/>
    </source>
</evidence>
<dbReference type="Gene3D" id="3.40.50.880">
    <property type="match status" value="1"/>
</dbReference>
<reference evidence="3" key="1">
    <citation type="submission" date="2020-10" db="EMBL/GenBank/DDBJ databases">
        <authorList>
            <person name="Gilroy R."/>
        </authorList>
    </citation>
    <scope>NUCLEOTIDE SEQUENCE</scope>
    <source>
        <strain evidence="3">CHK190-19873</strain>
    </source>
</reference>
<dbReference type="InterPro" id="IPR050472">
    <property type="entry name" value="Anth_synth/Amidotransfase"/>
</dbReference>
<name>A0A9D1ETP3_9FIRM</name>
<dbReference type="GO" id="GO:0000162">
    <property type="term" value="P:L-tryptophan biosynthetic process"/>
    <property type="evidence" value="ECO:0007669"/>
    <property type="project" value="TreeGrafter"/>
</dbReference>
<dbReference type="NCBIfam" id="TIGR00566">
    <property type="entry name" value="trpG_papA"/>
    <property type="match status" value="1"/>
</dbReference>
<dbReference type="AlphaFoldDB" id="A0A9D1ETP3"/>
<dbReference type="InterPro" id="IPR017926">
    <property type="entry name" value="GATASE"/>
</dbReference>
<dbReference type="PROSITE" id="PS51273">
    <property type="entry name" value="GATASE_TYPE_1"/>
    <property type="match status" value="1"/>
</dbReference>
<dbReference type="Pfam" id="PF00117">
    <property type="entry name" value="GATase"/>
    <property type="match status" value="1"/>
</dbReference>
<reference evidence="3" key="2">
    <citation type="journal article" date="2021" name="PeerJ">
        <title>Extensive microbial diversity within the chicken gut microbiome revealed by metagenomics and culture.</title>
        <authorList>
            <person name="Gilroy R."/>
            <person name="Ravi A."/>
            <person name="Getino M."/>
            <person name="Pursley I."/>
            <person name="Horton D.L."/>
            <person name="Alikhan N.F."/>
            <person name="Baker D."/>
            <person name="Gharbi K."/>
            <person name="Hall N."/>
            <person name="Watson M."/>
            <person name="Adriaenssens E.M."/>
            <person name="Foster-Nyarko E."/>
            <person name="Jarju S."/>
            <person name="Secka A."/>
            <person name="Antonio M."/>
            <person name="Oren A."/>
            <person name="Chaudhuri R.R."/>
            <person name="La Ragione R."/>
            <person name="Hildebrand F."/>
            <person name="Pallen M.J."/>
        </authorList>
    </citation>
    <scope>NUCLEOTIDE SEQUENCE</scope>
    <source>
        <strain evidence="3">CHK190-19873</strain>
    </source>
</reference>
<evidence type="ECO:0000313" key="3">
    <source>
        <dbReference type="EMBL" id="HIS31476.1"/>
    </source>
</evidence>
<sequence length="201" mass="22572">MYLMIDNYDSFVYNLTSYFRELGEDILVKKRDEVSLELIEALRPQGVILSPGPGRPQDARNLCGIVRRVYQEIPILGVCLGHQMLGAVFGARVEKGKRPMHGKVTPVTHRGTGLFAGLPQNFRVTRYHSLVVSREGLPDCLWVDAVAGDGAVMGISHKEACVYGVQFHPEAVLTEYGYELLDNFRKISEGWWNAHADRKRA</sequence>
<dbReference type="InterPro" id="IPR029062">
    <property type="entry name" value="Class_I_gatase-like"/>
</dbReference>
<dbReference type="FunFam" id="3.40.50.880:FF:000003">
    <property type="entry name" value="Anthranilate synthase component II"/>
    <property type="match status" value="1"/>
</dbReference>
<dbReference type="PRINTS" id="PR00099">
    <property type="entry name" value="CPSGATASE"/>
</dbReference>
<gene>
    <name evidence="3" type="ORF">IAB44_08040</name>
</gene>
<accession>A0A9D1ETP3</accession>
<dbReference type="EMBL" id="DVIQ01000042">
    <property type="protein sequence ID" value="HIS31476.1"/>
    <property type="molecule type" value="Genomic_DNA"/>
</dbReference>
<dbReference type="PRINTS" id="PR00097">
    <property type="entry name" value="ANTSNTHASEII"/>
</dbReference>
<dbReference type="GO" id="GO:0004049">
    <property type="term" value="F:anthranilate synthase activity"/>
    <property type="evidence" value="ECO:0007669"/>
    <property type="project" value="TreeGrafter"/>
</dbReference>
<dbReference type="PANTHER" id="PTHR43418:SF4">
    <property type="entry name" value="MULTIFUNCTIONAL TRYPTOPHAN BIOSYNTHESIS PROTEIN"/>
    <property type="match status" value="1"/>
</dbReference>
<dbReference type="Proteomes" id="UP000823935">
    <property type="component" value="Unassembled WGS sequence"/>
</dbReference>
<dbReference type="PRINTS" id="PR00096">
    <property type="entry name" value="GATASE"/>
</dbReference>
<evidence type="ECO:0000256" key="1">
    <source>
        <dbReference type="ARBA" id="ARBA00022962"/>
    </source>
</evidence>
<dbReference type="InterPro" id="IPR006221">
    <property type="entry name" value="TrpG/PapA_dom"/>
</dbReference>
<comment type="caution">
    <text evidence="3">The sequence shown here is derived from an EMBL/GenBank/DDBJ whole genome shotgun (WGS) entry which is preliminary data.</text>
</comment>
<dbReference type="PANTHER" id="PTHR43418">
    <property type="entry name" value="MULTIFUNCTIONAL TRYPTOPHAN BIOSYNTHESIS PROTEIN-RELATED"/>
    <property type="match status" value="1"/>
</dbReference>
<evidence type="ECO:0000259" key="2">
    <source>
        <dbReference type="Pfam" id="PF00117"/>
    </source>
</evidence>
<organism evidence="3 4">
    <name type="scientific">Candidatus Limivivens intestinipullorum</name>
    <dbReference type="NCBI Taxonomy" id="2840858"/>
    <lineage>
        <taxon>Bacteria</taxon>
        <taxon>Bacillati</taxon>
        <taxon>Bacillota</taxon>
        <taxon>Clostridia</taxon>
        <taxon>Lachnospirales</taxon>
        <taxon>Lachnospiraceae</taxon>
        <taxon>Lachnospiraceae incertae sedis</taxon>
        <taxon>Candidatus Limivivens</taxon>
    </lineage>
</organism>
<dbReference type="GO" id="GO:0005829">
    <property type="term" value="C:cytosol"/>
    <property type="evidence" value="ECO:0007669"/>
    <property type="project" value="TreeGrafter"/>
</dbReference>
<keyword evidence="1" id="KW-0315">Glutamine amidotransferase</keyword>